<dbReference type="EMBL" id="JAOYFB010000040">
    <property type="protein sequence ID" value="KAK4037554.1"/>
    <property type="molecule type" value="Genomic_DNA"/>
</dbReference>
<accession>A0ABR0B789</accession>
<feature type="compositionally biased region" description="Low complexity" evidence="2">
    <location>
        <begin position="145"/>
        <end position="159"/>
    </location>
</feature>
<evidence type="ECO:0000313" key="3">
    <source>
        <dbReference type="EMBL" id="KAK4037554.1"/>
    </source>
</evidence>
<dbReference type="InterPro" id="IPR036397">
    <property type="entry name" value="RNaseH_sf"/>
</dbReference>
<dbReference type="Gene3D" id="3.30.420.10">
    <property type="entry name" value="Ribonuclease H-like superfamily/Ribonuclease H"/>
    <property type="match status" value="1"/>
</dbReference>
<dbReference type="Proteomes" id="UP001234178">
    <property type="component" value="Unassembled WGS sequence"/>
</dbReference>
<keyword evidence="1" id="KW-0175">Coiled coil</keyword>
<keyword evidence="4" id="KW-1185">Reference proteome</keyword>
<sequence length="172" mass="19373">MSTVVKLSNSLGIPKGDHHSIFSVYDLLGEKQKKDYSWTWTLLYRDSNLGSFASPAIRLTVTPPLTCEAMGKYGAVWCGSGEQELCQALEELINQHQEIQAKMSCQQIEWHFSPPHRPHFGGMWKRIVESCKKCYENKCEKSSSHRSSPQSSNCRCSSPVKWPAVNASQYGS</sequence>
<reference evidence="3 4" key="1">
    <citation type="journal article" date="2023" name="Nucleic Acids Res.">
        <title>The hologenome of Daphnia magna reveals possible DNA methylation and microbiome-mediated evolution of the host genome.</title>
        <authorList>
            <person name="Chaturvedi A."/>
            <person name="Li X."/>
            <person name="Dhandapani V."/>
            <person name="Marshall H."/>
            <person name="Kissane S."/>
            <person name="Cuenca-Cambronero M."/>
            <person name="Asole G."/>
            <person name="Calvet F."/>
            <person name="Ruiz-Romero M."/>
            <person name="Marangio P."/>
            <person name="Guigo R."/>
            <person name="Rago D."/>
            <person name="Mirbahai L."/>
            <person name="Eastwood N."/>
            <person name="Colbourne J.K."/>
            <person name="Zhou J."/>
            <person name="Mallon E."/>
            <person name="Orsini L."/>
        </authorList>
    </citation>
    <scope>NUCLEOTIDE SEQUENCE [LARGE SCALE GENOMIC DNA]</scope>
    <source>
        <strain evidence="3">LRV0_1</strain>
    </source>
</reference>
<evidence type="ECO:0000256" key="2">
    <source>
        <dbReference type="SAM" id="MobiDB-lite"/>
    </source>
</evidence>
<name>A0ABR0B789_9CRUS</name>
<feature type="coiled-coil region" evidence="1">
    <location>
        <begin position="82"/>
        <end position="109"/>
    </location>
</feature>
<proteinExistence type="predicted"/>
<protein>
    <recommendedName>
        <fullName evidence="5">Integrase zinc-binding domain-containing protein</fullName>
    </recommendedName>
</protein>
<evidence type="ECO:0008006" key="5">
    <source>
        <dbReference type="Google" id="ProtNLM"/>
    </source>
</evidence>
<evidence type="ECO:0000313" key="4">
    <source>
        <dbReference type="Proteomes" id="UP001234178"/>
    </source>
</evidence>
<comment type="caution">
    <text evidence="3">The sequence shown here is derived from an EMBL/GenBank/DDBJ whole genome shotgun (WGS) entry which is preliminary data.</text>
</comment>
<feature type="region of interest" description="Disordered" evidence="2">
    <location>
        <begin position="141"/>
        <end position="160"/>
    </location>
</feature>
<organism evidence="3 4">
    <name type="scientific">Daphnia magna</name>
    <dbReference type="NCBI Taxonomy" id="35525"/>
    <lineage>
        <taxon>Eukaryota</taxon>
        <taxon>Metazoa</taxon>
        <taxon>Ecdysozoa</taxon>
        <taxon>Arthropoda</taxon>
        <taxon>Crustacea</taxon>
        <taxon>Branchiopoda</taxon>
        <taxon>Diplostraca</taxon>
        <taxon>Cladocera</taxon>
        <taxon>Anomopoda</taxon>
        <taxon>Daphniidae</taxon>
        <taxon>Daphnia</taxon>
    </lineage>
</organism>
<gene>
    <name evidence="3" type="ORF">OUZ56_029586</name>
</gene>
<evidence type="ECO:0000256" key="1">
    <source>
        <dbReference type="SAM" id="Coils"/>
    </source>
</evidence>